<protein>
    <submittedName>
        <fullName evidence="1">Rha family transcriptional regulator</fullName>
    </submittedName>
</protein>
<dbReference type="Proteomes" id="UP000515238">
    <property type="component" value="Chromosome"/>
</dbReference>
<dbReference type="InterPro" id="IPR018880">
    <property type="entry name" value="Phage_P4_Ash"/>
</dbReference>
<name>A0A7G6K4G8_SHIBO</name>
<proteinExistence type="predicted"/>
<sequence length="281" mass="30935">MLNVAIENQNGWNYSAPAPHKTGAGIATPKSFTAHNRAQAVFLCVMHSHIQIMVGRAGQSQDWPGSVMTGCSNPVRLTTHEIATSGGELIKFIAEAAIMATTLSHPCVTVENGRAVTTSVAVAEFFHKRHDNVLRAIANIECSDKFTALNFEASEYTDSTGRKLPMYQITKNGFVFLVMGFTGKKAAAFKEAYIAEFDRMEAELRQNNTPPADKMIPGDGRTLVVHFDKFGNVEFTETVPDGALVCSLETFRFYLEKQGWTLVNRGAIKNMTVEQLLKIHC</sequence>
<gene>
    <name evidence="1" type="ORF">G5S56_13480</name>
</gene>
<organism evidence="1 2">
    <name type="scientific">Shigella boydii</name>
    <dbReference type="NCBI Taxonomy" id="621"/>
    <lineage>
        <taxon>Bacteria</taxon>
        <taxon>Pseudomonadati</taxon>
        <taxon>Pseudomonadota</taxon>
        <taxon>Gammaproteobacteria</taxon>
        <taxon>Enterobacterales</taxon>
        <taxon>Enterobacteriaceae</taxon>
        <taxon>Shigella</taxon>
    </lineage>
</organism>
<dbReference type="AlphaFoldDB" id="A0A7G6K4G8"/>
<dbReference type="NCBIfam" id="TIGR02681">
    <property type="entry name" value="phage_pRha"/>
    <property type="match status" value="1"/>
</dbReference>
<dbReference type="Pfam" id="PF09669">
    <property type="entry name" value="Phage_pRha"/>
    <property type="match status" value="1"/>
</dbReference>
<evidence type="ECO:0000313" key="1">
    <source>
        <dbReference type="EMBL" id="QNC62111.1"/>
    </source>
</evidence>
<dbReference type="Pfam" id="PF10554">
    <property type="entry name" value="Phage_ASH"/>
    <property type="match status" value="1"/>
</dbReference>
<accession>A0A7G6K4G8</accession>
<evidence type="ECO:0000313" key="2">
    <source>
        <dbReference type="Proteomes" id="UP000515238"/>
    </source>
</evidence>
<dbReference type="EMBL" id="CP049278">
    <property type="protein sequence ID" value="QNC62111.1"/>
    <property type="molecule type" value="Genomic_DNA"/>
</dbReference>
<reference evidence="1 2" key="1">
    <citation type="submission" date="2020-08" db="EMBL/GenBank/DDBJ databases">
        <title>Complete genome sequencing of Shigella boydii.</title>
        <authorList>
            <person name="Hazen T.H."/>
            <person name="Michalski J.M."/>
            <person name="Rasko D.A."/>
        </authorList>
    </citation>
    <scope>NUCLEOTIDE SEQUENCE [LARGE SCALE GENOMIC DNA]</scope>
    <source>
        <strain evidence="1 2">600690</strain>
    </source>
</reference>
<dbReference type="InterPro" id="IPR014054">
    <property type="entry name" value="Phage_regulatory_Rha"/>
</dbReference>
<dbReference type="RefSeq" id="WP_078167408.1">
    <property type="nucleotide sequence ID" value="NZ_CP026846.1"/>
</dbReference>